<dbReference type="VEuPathDB" id="TriTrypDB:TcBrA4_0131950"/>
<dbReference type="VEuPathDB" id="TriTrypDB:C4B63_47g48"/>
<accession>A0A2V2V2S1</accession>
<dbReference type="VEuPathDB" id="TriTrypDB:TcCLB.503959.40"/>
<dbReference type="VEuPathDB" id="TriTrypDB:Tc_MARK_3355"/>
<dbReference type="VEuPathDB" id="TriTrypDB:TCDM_04046"/>
<dbReference type="VEuPathDB" id="TriTrypDB:BCY84_15400"/>
<evidence type="ECO:0000256" key="1">
    <source>
        <dbReference type="SAM" id="MobiDB-lite"/>
    </source>
</evidence>
<dbReference type="Proteomes" id="UP000246121">
    <property type="component" value="Unassembled WGS sequence"/>
</dbReference>
<feature type="region of interest" description="Disordered" evidence="1">
    <location>
        <begin position="245"/>
        <end position="270"/>
    </location>
</feature>
<protein>
    <submittedName>
        <fullName evidence="2">Uncharacterized protein</fullName>
    </submittedName>
</protein>
<dbReference type="EMBL" id="PRFA01000047">
    <property type="protein sequence ID" value="PWU90877.1"/>
    <property type="molecule type" value="Genomic_DNA"/>
</dbReference>
<dbReference type="VEuPathDB" id="TriTrypDB:C3747_14g195"/>
<name>A0A2V2V2S1_TRYCR</name>
<dbReference type="VEuPathDB" id="TriTrypDB:TCSYLVIO_004377"/>
<organism evidence="2 3">
    <name type="scientific">Trypanosoma cruzi</name>
    <dbReference type="NCBI Taxonomy" id="5693"/>
    <lineage>
        <taxon>Eukaryota</taxon>
        <taxon>Discoba</taxon>
        <taxon>Euglenozoa</taxon>
        <taxon>Kinetoplastea</taxon>
        <taxon>Metakinetoplastina</taxon>
        <taxon>Trypanosomatida</taxon>
        <taxon>Trypanosomatidae</taxon>
        <taxon>Trypanosoma</taxon>
        <taxon>Schizotrypanum</taxon>
    </lineage>
</organism>
<dbReference type="VEuPathDB" id="TriTrypDB:TcCL_ESM05477"/>
<sequence length="534" mass="60996">MGESHFSEDGVWLRDAVTSMHAAATQRMHLLEDLARLCKALASDVKHICLREKVKGLEEELNFEEYSLSALETLRQLKQKSFQKGVDGDRCHAIFSRYDTSSTSECVGSSPDSAGFPLAGGNSRRNGNCLTEVSRANVDSYLNKEPFLCLSGQVSSSKGEKNDLLIDVIHRRDALRDEVASLKTENERLALYQDHLKRSVHFSAHAATVVGMERDVFTALSELFSALLETSEGWLTSLRTSENFPEKRHENNDAFSDTANLQSTEEEELRGKIRQHWEAQSEAVMARRAATMWAQSTRVVMATLRQELHEMQMKYKRQRDEGHQQQLLWLRLEAAVMNAESKYLNLRLQYVRRFMSVFHHASSDGKDDDDDFARELPSDAASQRDRMNRAFTRLRSIVVNYETDLCKLKQIKRLLKRSTPAGSFSRGEQMFKEKHQEIKTAILPCLAYSEGKDAFHSGVQRIMPWPLKMSRLKSSFPSHCVESVHSALLALIVLWEHFTPVEQQRVCATIGDMAVNAHLLLMIAKYVKSRRRRR</sequence>
<dbReference type="VEuPathDB" id="TriTrypDB:TcCLB.506195.260"/>
<feature type="compositionally biased region" description="Polar residues" evidence="1">
    <location>
        <begin position="253"/>
        <end position="263"/>
    </location>
</feature>
<dbReference type="VEuPathDB" id="TriTrypDB:ECC02_005235"/>
<comment type="caution">
    <text evidence="2">The sequence shown here is derived from an EMBL/GenBank/DDBJ whole genome shotgun (WGS) entry which is preliminary data.</text>
</comment>
<dbReference type="VEuPathDB" id="TriTrypDB:TcG_06322"/>
<evidence type="ECO:0000313" key="2">
    <source>
        <dbReference type="EMBL" id="PWU90877.1"/>
    </source>
</evidence>
<dbReference type="AlphaFoldDB" id="A0A2V2V2S1"/>
<proteinExistence type="predicted"/>
<reference evidence="2 3" key="1">
    <citation type="journal article" date="2018" name="Microb. Genom.">
        <title>Expanding an expanded genome: long-read sequencing of Trypanosoma cruzi.</title>
        <authorList>
            <person name="Berna L."/>
            <person name="Rodriguez M."/>
            <person name="Chiribao M.L."/>
            <person name="Parodi-Talice A."/>
            <person name="Pita S."/>
            <person name="Rijo G."/>
            <person name="Alvarez-Valin F."/>
            <person name="Robello C."/>
        </authorList>
    </citation>
    <scope>NUCLEOTIDE SEQUENCE [LARGE SCALE GENOMIC DNA]</scope>
    <source>
        <strain evidence="2 3">Dm28c</strain>
    </source>
</reference>
<evidence type="ECO:0000313" key="3">
    <source>
        <dbReference type="Proteomes" id="UP000246121"/>
    </source>
</evidence>
<gene>
    <name evidence="2" type="ORF">C4B63_47g48</name>
</gene>